<dbReference type="EMBL" id="CP080764">
    <property type="protein sequence ID" value="QYY44114.1"/>
    <property type="molecule type" value="Genomic_DNA"/>
</dbReference>
<dbReference type="Proteomes" id="UP000826616">
    <property type="component" value="Chromosome"/>
</dbReference>
<accession>A0ABX8YEP7</accession>
<proteinExistence type="predicted"/>
<evidence type="ECO:0000313" key="2">
    <source>
        <dbReference type="Proteomes" id="UP000826616"/>
    </source>
</evidence>
<organism evidence="1 2">
    <name type="scientific">Aneurinibacillus thermoaerophilus</name>
    <dbReference type="NCBI Taxonomy" id="143495"/>
    <lineage>
        <taxon>Bacteria</taxon>
        <taxon>Bacillati</taxon>
        <taxon>Bacillota</taxon>
        <taxon>Bacilli</taxon>
        <taxon>Bacillales</taxon>
        <taxon>Paenibacillaceae</taxon>
        <taxon>Aneurinibacillus group</taxon>
        <taxon>Aneurinibacillus</taxon>
    </lineage>
</organism>
<evidence type="ECO:0000313" key="1">
    <source>
        <dbReference type="EMBL" id="QYY44114.1"/>
    </source>
</evidence>
<dbReference type="Gene3D" id="3.30.470.20">
    <property type="entry name" value="ATP-grasp fold, B domain"/>
    <property type="match status" value="1"/>
</dbReference>
<reference evidence="1 2" key="1">
    <citation type="submission" date="2021-08" db="EMBL/GenBank/DDBJ databases">
        <title>Complete genome sequence of the strain Aneurinibacillus thermoaerophilus CCM 8960.</title>
        <authorList>
            <person name="Musilova J."/>
            <person name="Kourilova X."/>
            <person name="Pernicova I."/>
            <person name="Bezdicek M."/>
            <person name="Lengerova M."/>
            <person name="Obruca S."/>
            <person name="Sedlar K."/>
        </authorList>
    </citation>
    <scope>NUCLEOTIDE SEQUENCE [LARGE SCALE GENOMIC DNA]</scope>
    <source>
        <strain evidence="1 2">CCM 8960</strain>
    </source>
</reference>
<dbReference type="Pfam" id="PF14398">
    <property type="entry name" value="ATPgrasp_YheCD"/>
    <property type="match status" value="1"/>
</dbReference>
<dbReference type="SUPFAM" id="SSF56059">
    <property type="entry name" value="Glutathione synthetase ATP-binding domain-like"/>
    <property type="match status" value="1"/>
</dbReference>
<dbReference type="InterPro" id="IPR026838">
    <property type="entry name" value="YheC/D"/>
</dbReference>
<dbReference type="GeneID" id="97141312"/>
<protein>
    <submittedName>
        <fullName evidence="1">YheC/YheD family protein</fullName>
    </submittedName>
</protein>
<dbReference type="RefSeq" id="WP_082706013.1">
    <property type="nucleotide sequence ID" value="NZ_CP080764.1"/>
</dbReference>
<keyword evidence="2" id="KW-1185">Reference proteome</keyword>
<name>A0ABX8YEP7_ANETH</name>
<gene>
    <name evidence="1" type="ORF">K3F53_08015</name>
</gene>
<sequence length="365" mass="42013">MMKVSYVGILLNQTIYRGILSGRTQTEVLAFYEEGARMHGLKPCYIHLGDLYPDRSTVPAYIEREGKYQRVVVPVPRVIHNRALLFSAYARRKLSRLMENGIFVFNRWNRYSKLYIHSLLWTDPSIRPHLAHTISGTPKNLRHMMQRYDALFVKPNSGSIGAGIMQIVRKKNRFCLSYVMRKDGRKVWRHTFFSKKLPTVLIRRIQARGFHIQEQLPLATFQGRPFDLRVSVQKDVSGDWQVTGMVGKVAPPGHFLSNVGQGGKVYRLPVLLSAYPALDTQIIEQEVSEFALRVVRRLEEAIPGLADVGLDIGITKEGKPLFIECNGRDQRYAFRNARMIKEWKATYANPMGYAKYVLEKIKNEK</sequence>